<dbReference type="eggNOG" id="ENOG502SAJF">
    <property type="taxonomic scope" value="Eukaryota"/>
</dbReference>
<sequence>MVAPGTATCQVCFDEADAVVTQICRTACPAVLCTSCIEAFLNVQAESALYGVLTKLKCPICIRPTNMVRWRERLGKAANLLGPFESKVLSACDVKCPNCHNNNSMLPARRDSVRPLKLPTHLAQQIPELQTRCGQYCRHRHSADALYNYVRATFPGHDDAILNAMLPLIHDVERRATLFLRWRRDAPFIQSPCCKADLCFACKVGGHHLGQPCAPVEAIDDIAQCPGCKLHLVKGDGCDSMNCFCGMYFSWSSERMAFQFQCVRPEVLSKLRILVRRHKPRLCWSVIQRHLPASEGFYRLHLAEHERYASGNTLAPWLGTNGIELGMSIESLAALKPDLWSADGLFDGAPVAPEVTNYSCRYIWINFDKVADLFPSLPPKATYDCGSYVCFMFDTTNALRLLSLRFYPLYMHRWKKPDYAPLLAYFSTLLGGPGRQEDTLVDHAHTVVSVQDVNGTPHVEFVDARAPPEIKDRSFTPYLKDQRLRDVILPACKRLDVRRAMRAVQRHLRTAVWKRKWGYVMAEIEAADVTARAKAFWANYWATLPASDKYALDDDMNSIFAIGLDE</sequence>
<reference evidence="3 4" key="1">
    <citation type="submission" date="2012-04" db="EMBL/GenBank/DDBJ databases">
        <title>The Genome Sequence of Saprolegnia declina VS20.</title>
        <authorList>
            <consortium name="The Broad Institute Genome Sequencing Platform"/>
            <person name="Russ C."/>
            <person name="Nusbaum C."/>
            <person name="Tyler B."/>
            <person name="van West P."/>
            <person name="Dieguez-Uribeondo J."/>
            <person name="de Bruijn I."/>
            <person name="Tripathy S."/>
            <person name="Jiang R."/>
            <person name="Young S.K."/>
            <person name="Zeng Q."/>
            <person name="Gargeya S."/>
            <person name="Fitzgerald M."/>
            <person name="Haas B."/>
            <person name="Abouelleil A."/>
            <person name="Alvarado L."/>
            <person name="Arachchi H.M."/>
            <person name="Berlin A."/>
            <person name="Chapman S.B."/>
            <person name="Goldberg J."/>
            <person name="Griggs A."/>
            <person name="Gujja S."/>
            <person name="Hansen M."/>
            <person name="Howarth C."/>
            <person name="Imamovic A."/>
            <person name="Larimer J."/>
            <person name="McCowen C."/>
            <person name="Montmayeur A."/>
            <person name="Murphy C."/>
            <person name="Neiman D."/>
            <person name="Pearson M."/>
            <person name="Priest M."/>
            <person name="Roberts A."/>
            <person name="Saif S."/>
            <person name="Shea T."/>
            <person name="Sisk P."/>
            <person name="Sykes S."/>
            <person name="Wortman J."/>
            <person name="Nusbaum C."/>
            <person name="Birren B."/>
        </authorList>
    </citation>
    <scope>NUCLEOTIDE SEQUENCE [LARGE SCALE GENOMIC DNA]</scope>
    <source>
        <strain evidence="3 4">VS20</strain>
    </source>
</reference>
<keyword evidence="4" id="KW-1185">Reference proteome</keyword>
<keyword evidence="1" id="KW-0863">Zinc-finger</keyword>
<protein>
    <recommendedName>
        <fullName evidence="2">RING-type domain-containing protein</fullName>
    </recommendedName>
</protein>
<dbReference type="PROSITE" id="PS50089">
    <property type="entry name" value="ZF_RING_2"/>
    <property type="match status" value="1"/>
</dbReference>
<gene>
    <name evidence="3" type="ORF">SDRG_06055</name>
</gene>
<dbReference type="Gene3D" id="3.30.40.10">
    <property type="entry name" value="Zinc/RING finger domain, C3HC4 (zinc finger)"/>
    <property type="match status" value="1"/>
</dbReference>
<dbReference type="VEuPathDB" id="FungiDB:SDRG_06055"/>
<dbReference type="SUPFAM" id="SSF57850">
    <property type="entry name" value="RING/U-box"/>
    <property type="match status" value="2"/>
</dbReference>
<evidence type="ECO:0000313" key="3">
    <source>
        <dbReference type="EMBL" id="EQC36615.1"/>
    </source>
</evidence>
<keyword evidence="1" id="KW-0862">Zinc</keyword>
<feature type="domain" description="RING-type" evidence="2">
    <location>
        <begin position="9"/>
        <end position="61"/>
    </location>
</feature>
<dbReference type="GeneID" id="19946782"/>
<dbReference type="InterPro" id="IPR001841">
    <property type="entry name" value="Znf_RING"/>
</dbReference>
<evidence type="ECO:0000256" key="1">
    <source>
        <dbReference type="PROSITE-ProRule" id="PRU00175"/>
    </source>
</evidence>
<dbReference type="AlphaFoldDB" id="T0QRN7"/>
<dbReference type="Proteomes" id="UP000030762">
    <property type="component" value="Unassembled WGS sequence"/>
</dbReference>
<dbReference type="InterPro" id="IPR013083">
    <property type="entry name" value="Znf_RING/FYVE/PHD"/>
</dbReference>
<organism evidence="3 4">
    <name type="scientific">Saprolegnia diclina (strain VS20)</name>
    <dbReference type="NCBI Taxonomy" id="1156394"/>
    <lineage>
        <taxon>Eukaryota</taxon>
        <taxon>Sar</taxon>
        <taxon>Stramenopiles</taxon>
        <taxon>Oomycota</taxon>
        <taxon>Saprolegniomycetes</taxon>
        <taxon>Saprolegniales</taxon>
        <taxon>Saprolegniaceae</taxon>
        <taxon>Saprolegnia</taxon>
    </lineage>
</organism>
<name>T0QRN7_SAPDV</name>
<proteinExistence type="predicted"/>
<dbReference type="RefSeq" id="XP_008610036.1">
    <property type="nucleotide sequence ID" value="XM_008611814.1"/>
</dbReference>
<dbReference type="EMBL" id="JH767147">
    <property type="protein sequence ID" value="EQC36615.1"/>
    <property type="molecule type" value="Genomic_DNA"/>
</dbReference>
<dbReference type="InParanoid" id="T0QRN7"/>
<dbReference type="OrthoDB" id="78940at2759"/>
<dbReference type="OMA" id="FWANYWA"/>
<accession>T0QRN7</accession>
<evidence type="ECO:0000313" key="4">
    <source>
        <dbReference type="Proteomes" id="UP000030762"/>
    </source>
</evidence>
<keyword evidence="1" id="KW-0479">Metal-binding</keyword>
<evidence type="ECO:0000259" key="2">
    <source>
        <dbReference type="PROSITE" id="PS50089"/>
    </source>
</evidence>
<dbReference type="GO" id="GO:0008270">
    <property type="term" value="F:zinc ion binding"/>
    <property type="evidence" value="ECO:0007669"/>
    <property type="project" value="UniProtKB-KW"/>
</dbReference>
<dbReference type="Gene3D" id="1.20.120.1750">
    <property type="match status" value="1"/>
</dbReference>